<gene>
    <name evidence="3" type="ORF">TSOC_010325</name>
</gene>
<protein>
    <recommendedName>
        <fullName evidence="2">Pherophorin domain-containing protein</fullName>
    </recommendedName>
</protein>
<name>A0A2J7ZTK4_9CHLO</name>
<dbReference type="OrthoDB" id="523531at2759"/>
<evidence type="ECO:0000313" key="3">
    <source>
        <dbReference type="EMBL" id="PNH03603.1"/>
    </source>
</evidence>
<keyword evidence="4" id="KW-1185">Reference proteome</keyword>
<evidence type="ECO:0000313" key="4">
    <source>
        <dbReference type="Proteomes" id="UP000236333"/>
    </source>
</evidence>
<feature type="domain" description="Pherophorin" evidence="2">
    <location>
        <begin position="56"/>
        <end position="207"/>
    </location>
</feature>
<dbReference type="EMBL" id="PGGS01000484">
    <property type="protein sequence ID" value="PNH03603.1"/>
    <property type="molecule type" value="Genomic_DNA"/>
</dbReference>
<accession>A0A2J7ZTK4</accession>
<dbReference type="AlphaFoldDB" id="A0A2J7ZTK4"/>
<organism evidence="3 4">
    <name type="scientific">Tetrabaena socialis</name>
    <dbReference type="NCBI Taxonomy" id="47790"/>
    <lineage>
        <taxon>Eukaryota</taxon>
        <taxon>Viridiplantae</taxon>
        <taxon>Chlorophyta</taxon>
        <taxon>core chlorophytes</taxon>
        <taxon>Chlorophyceae</taxon>
        <taxon>CS clade</taxon>
        <taxon>Chlamydomonadales</taxon>
        <taxon>Tetrabaenaceae</taxon>
        <taxon>Tetrabaena</taxon>
    </lineage>
</organism>
<dbReference type="InterPro" id="IPR024616">
    <property type="entry name" value="Pherophorin"/>
</dbReference>
<evidence type="ECO:0000256" key="1">
    <source>
        <dbReference type="SAM" id="SignalP"/>
    </source>
</evidence>
<feature type="domain" description="Pherophorin" evidence="2">
    <location>
        <begin position="582"/>
        <end position="722"/>
    </location>
</feature>
<evidence type="ECO:0000259" key="2">
    <source>
        <dbReference type="Pfam" id="PF12499"/>
    </source>
</evidence>
<comment type="caution">
    <text evidence="3">The sequence shown here is derived from an EMBL/GenBank/DDBJ whole genome shotgun (WGS) entry which is preliminary data.</text>
</comment>
<proteinExistence type="predicted"/>
<feature type="signal peptide" evidence="1">
    <location>
        <begin position="1"/>
        <end position="27"/>
    </location>
</feature>
<feature type="chain" id="PRO_5014377873" description="Pherophorin domain-containing protein" evidence="1">
    <location>
        <begin position="28"/>
        <end position="728"/>
    </location>
</feature>
<dbReference type="Pfam" id="PF12499">
    <property type="entry name" value="DUF3707"/>
    <property type="match status" value="3"/>
</dbReference>
<keyword evidence="1" id="KW-0732">Signal</keyword>
<reference evidence="3 4" key="1">
    <citation type="journal article" date="2017" name="Mol. Biol. Evol.">
        <title>The 4-celled Tetrabaena socialis nuclear genome reveals the essential components for genetic control of cell number at the origin of multicellularity in the volvocine lineage.</title>
        <authorList>
            <person name="Featherston J."/>
            <person name="Arakaki Y."/>
            <person name="Hanschen E.R."/>
            <person name="Ferris P.J."/>
            <person name="Michod R.E."/>
            <person name="Olson B.J.S.C."/>
            <person name="Nozaki H."/>
            <person name="Durand P.M."/>
        </authorList>
    </citation>
    <scope>NUCLEOTIDE SEQUENCE [LARGE SCALE GENOMIC DNA]</scope>
    <source>
        <strain evidence="3 4">NIES-571</strain>
    </source>
</reference>
<feature type="domain" description="Pherophorin" evidence="2">
    <location>
        <begin position="411"/>
        <end position="566"/>
    </location>
</feature>
<dbReference type="Proteomes" id="UP000236333">
    <property type="component" value="Unassembled WGS sequence"/>
</dbReference>
<sequence>MGTSKPCLLAWSLAAVLLASSLQLGSAQATGGEEDSSPPSPPFDPNDPDAAYLFGFPFCRCTDYRCGTSPYKPVKASEEVLANGNYKVCFSFTDQGCQAGNTCCNKILQMMGKFEVMADKTCSKAITAVTFGNVSRIGSTHFDTEFAVGKVRVTNLGATRAMVRTSLLCYTLKAPCNSFDAFFQSGKLGASGLFQYAIFNEQHDCCPTCINTPPNKTLCDCISVFEPNTRWRFRYRASELKGSFNYFSFNIFAVPSDQCLEVNTRPGFCCDQTLDSIEVALSGEFMNSWWKLVPNFWLYDVDGSTIDSGKISTQHKSDFGLIFDTFKRNTTQVLPGQELVLTLALNASIWNDTAAFPCGQSHLVDEGGICDYLLGGDQTFDNKKVISPLGDYVPGCCPEGVYLIENPEVLCGCTDNMLESPYRLAAAAAPEPANRGTLRYSYDISTTEAMAPEVWEESNCNNMDLDRIRLYVRAEVTPATVSSIFLNGMSVLMSNVAFGNDSAQSWLEVRELGRAKPAVGTVWQLDVTVKDISPPSLCAPNALGTGGCEYVFYGKYSLRDLEYQCCAHGLSEATSLEQEPAQCSCDANVLHTPYRLDYANATYDRAVDITTMNYTITYDGLDCDASDPLNGGCCASDLKTLLIEMDTASLKTVVVTPAVAGLKVETVPTGVKLTGLFGSGVGYDVSVLLKGTRTLSGVCGFEGCKYRFEGGFSVSQPYGCCPQDIAGL</sequence>